<name>A0A9N9ZF63_9HYPO</name>
<evidence type="ECO:0000256" key="6">
    <source>
        <dbReference type="ARBA" id="ARBA00023242"/>
    </source>
</evidence>
<accession>A0A9N9ZF63</accession>
<keyword evidence="9" id="KW-1185">Reference proteome</keyword>
<reference evidence="9" key="1">
    <citation type="submission" date="2019-06" db="EMBL/GenBank/DDBJ databases">
        <authorList>
            <person name="Broberg M."/>
        </authorList>
    </citation>
    <scope>NUCLEOTIDE SEQUENCE [LARGE SCALE GENOMIC DNA]</scope>
</reference>
<keyword evidence="5" id="KW-0804">Transcription</keyword>
<keyword evidence="6" id="KW-0539">Nucleus</keyword>
<comment type="subcellular location">
    <subcellularLocation>
        <location evidence="1">Nucleus</location>
    </subcellularLocation>
</comment>
<sequence>MNAEGRRKAKRLLAACHRCHLHKIKCSGSRPCQSCISSSDEGSCEFPVKERKVTISESYLKKLEADSKRLERISNQHPPQINQQAFSEKEHEDISPALSCEENSMLNPIFDGQLENVIYERASEPAFIGEASCAAFHNRILQCLDDNYPLATVAFSNYYRVPRYQQLVLDPRTDFPESTHARLLVNVARRFIGSYPLPLLEASFMREIDVVYRKEVMPSDLWLCKFYSLLCLGEIYTNRRGVGDNRVPGTDYYIKAVNIFREAFEEPSLLQVEVLILLAWSSNILGRVMTAFSYIGNAMKIATSMGLHRSASKLITLSPAERECRRRTWWVLYFLERVSASKLGQPITIRDKDIDVELPSMGGLTEEEKTDFLDPVPMVANVKLGRIIGNILTDIYGIPERTNGLYIHRVYTIFKKLRAWHDELESTVRLREQNTPRPVLSLHLAYNECIIQTTRPIHLHLFKSQFRPNCNSAAPRSQRSNTFSPITLALAESCVHAAQASSRIAEGLFLDGSLAIFGYWDAHHFFSAALILVISLAIKPDAATSDALNVLLAVLQSMKKDGNVPSVDYCERLSHLQARVAILRNKCQLEGNLVTDGTSSDGQQAVESDTNQQNSLTNRAQNFQTATSLHNNRGSQSTPEKAVGSGSVDIFDNPVIGNFLDDNQAPWPDIFPGIWDLDGSYLED</sequence>
<protein>
    <recommendedName>
        <fullName evidence="7">Zn(2)-C6 fungal-type domain-containing protein</fullName>
    </recommendedName>
</protein>
<dbReference type="PANTHER" id="PTHR47540">
    <property type="entry name" value="THIAMINE REPRESSIBLE GENES REGULATORY PROTEIN THI5"/>
    <property type="match status" value="1"/>
</dbReference>
<evidence type="ECO:0000256" key="3">
    <source>
        <dbReference type="ARBA" id="ARBA00023015"/>
    </source>
</evidence>
<dbReference type="GO" id="GO:0045944">
    <property type="term" value="P:positive regulation of transcription by RNA polymerase II"/>
    <property type="evidence" value="ECO:0007669"/>
    <property type="project" value="TreeGrafter"/>
</dbReference>
<evidence type="ECO:0000313" key="8">
    <source>
        <dbReference type="EMBL" id="CAH0054468.1"/>
    </source>
</evidence>
<dbReference type="Pfam" id="PF00172">
    <property type="entry name" value="Zn_clus"/>
    <property type="match status" value="1"/>
</dbReference>
<dbReference type="GO" id="GO:0043565">
    <property type="term" value="F:sequence-specific DNA binding"/>
    <property type="evidence" value="ECO:0007669"/>
    <property type="project" value="TreeGrafter"/>
</dbReference>
<dbReference type="EMBL" id="CABFOC020000050">
    <property type="protein sequence ID" value="CAH0054468.1"/>
    <property type="molecule type" value="Genomic_DNA"/>
</dbReference>
<dbReference type="SMART" id="SM00066">
    <property type="entry name" value="GAL4"/>
    <property type="match status" value="1"/>
</dbReference>
<dbReference type="GO" id="GO:0008270">
    <property type="term" value="F:zinc ion binding"/>
    <property type="evidence" value="ECO:0007669"/>
    <property type="project" value="InterPro"/>
</dbReference>
<dbReference type="CDD" id="cd00067">
    <property type="entry name" value="GAL4"/>
    <property type="match status" value="1"/>
</dbReference>
<dbReference type="InterPro" id="IPR051711">
    <property type="entry name" value="Stress_Response_Reg"/>
</dbReference>
<dbReference type="PANTHER" id="PTHR47540:SF6">
    <property type="entry name" value="ZN(II)2CYS6 TRANSCRIPTION FACTOR (EUROFUNG)"/>
    <property type="match status" value="1"/>
</dbReference>
<dbReference type="AlphaFoldDB" id="A0A9N9ZF63"/>
<keyword evidence="4" id="KW-0238">DNA-binding</keyword>
<dbReference type="SUPFAM" id="SSF57701">
    <property type="entry name" value="Zn2/Cys6 DNA-binding domain"/>
    <property type="match status" value="1"/>
</dbReference>
<dbReference type="InterPro" id="IPR001138">
    <property type="entry name" value="Zn2Cys6_DnaBD"/>
</dbReference>
<dbReference type="OrthoDB" id="3266505at2759"/>
<organism evidence="8 9">
    <name type="scientific">Clonostachys solani</name>
    <dbReference type="NCBI Taxonomy" id="160281"/>
    <lineage>
        <taxon>Eukaryota</taxon>
        <taxon>Fungi</taxon>
        <taxon>Dikarya</taxon>
        <taxon>Ascomycota</taxon>
        <taxon>Pezizomycotina</taxon>
        <taxon>Sordariomycetes</taxon>
        <taxon>Hypocreomycetidae</taxon>
        <taxon>Hypocreales</taxon>
        <taxon>Bionectriaceae</taxon>
        <taxon>Clonostachys</taxon>
    </lineage>
</organism>
<dbReference type="Pfam" id="PF04082">
    <property type="entry name" value="Fungal_trans"/>
    <property type="match status" value="1"/>
</dbReference>
<dbReference type="Proteomes" id="UP000775872">
    <property type="component" value="Unassembled WGS sequence"/>
</dbReference>
<evidence type="ECO:0000256" key="4">
    <source>
        <dbReference type="ARBA" id="ARBA00023125"/>
    </source>
</evidence>
<evidence type="ECO:0000313" key="9">
    <source>
        <dbReference type="Proteomes" id="UP000775872"/>
    </source>
</evidence>
<dbReference type="InterPro" id="IPR036864">
    <property type="entry name" value="Zn2-C6_fun-type_DNA-bd_sf"/>
</dbReference>
<dbReference type="SMART" id="SM00906">
    <property type="entry name" value="Fungal_trans"/>
    <property type="match status" value="1"/>
</dbReference>
<keyword evidence="3" id="KW-0805">Transcription regulation</keyword>
<dbReference type="InterPro" id="IPR007219">
    <property type="entry name" value="XnlR_reg_dom"/>
</dbReference>
<evidence type="ECO:0000256" key="1">
    <source>
        <dbReference type="ARBA" id="ARBA00004123"/>
    </source>
</evidence>
<evidence type="ECO:0000259" key="7">
    <source>
        <dbReference type="PROSITE" id="PS50048"/>
    </source>
</evidence>
<dbReference type="PROSITE" id="PS50048">
    <property type="entry name" value="ZN2_CY6_FUNGAL_2"/>
    <property type="match status" value="1"/>
</dbReference>
<proteinExistence type="predicted"/>
<dbReference type="Gene3D" id="4.10.240.10">
    <property type="entry name" value="Zn(2)-C6 fungal-type DNA-binding domain"/>
    <property type="match status" value="1"/>
</dbReference>
<dbReference type="CDD" id="cd12148">
    <property type="entry name" value="fungal_TF_MHR"/>
    <property type="match status" value="1"/>
</dbReference>
<evidence type="ECO:0000256" key="2">
    <source>
        <dbReference type="ARBA" id="ARBA00022723"/>
    </source>
</evidence>
<gene>
    <name evidence="8" type="ORF">CSOL1703_00016537</name>
</gene>
<dbReference type="GO" id="GO:0000981">
    <property type="term" value="F:DNA-binding transcription factor activity, RNA polymerase II-specific"/>
    <property type="evidence" value="ECO:0007669"/>
    <property type="project" value="InterPro"/>
</dbReference>
<dbReference type="GO" id="GO:0005634">
    <property type="term" value="C:nucleus"/>
    <property type="evidence" value="ECO:0007669"/>
    <property type="project" value="UniProtKB-SubCell"/>
</dbReference>
<dbReference type="GO" id="GO:0006351">
    <property type="term" value="P:DNA-templated transcription"/>
    <property type="evidence" value="ECO:0007669"/>
    <property type="project" value="InterPro"/>
</dbReference>
<comment type="caution">
    <text evidence="8">The sequence shown here is derived from an EMBL/GenBank/DDBJ whole genome shotgun (WGS) entry which is preliminary data.</text>
</comment>
<reference evidence="8 9" key="2">
    <citation type="submission" date="2021-10" db="EMBL/GenBank/DDBJ databases">
        <authorList>
            <person name="Piombo E."/>
        </authorList>
    </citation>
    <scope>NUCLEOTIDE SEQUENCE [LARGE SCALE GENOMIC DNA]</scope>
</reference>
<feature type="domain" description="Zn(2)-C6 fungal-type" evidence="7">
    <location>
        <begin position="15"/>
        <end position="46"/>
    </location>
</feature>
<keyword evidence="2" id="KW-0479">Metal-binding</keyword>
<dbReference type="PROSITE" id="PS00463">
    <property type="entry name" value="ZN2_CY6_FUNGAL_1"/>
    <property type="match status" value="1"/>
</dbReference>
<evidence type="ECO:0000256" key="5">
    <source>
        <dbReference type="ARBA" id="ARBA00023163"/>
    </source>
</evidence>